<organism evidence="1 2">
    <name type="scientific">Brucella grignonensis</name>
    <dbReference type="NCBI Taxonomy" id="94627"/>
    <lineage>
        <taxon>Bacteria</taxon>
        <taxon>Pseudomonadati</taxon>
        <taxon>Pseudomonadota</taxon>
        <taxon>Alphaproteobacteria</taxon>
        <taxon>Hyphomicrobiales</taxon>
        <taxon>Brucellaceae</taxon>
        <taxon>Brucella/Ochrobactrum group</taxon>
        <taxon>Brucella</taxon>
    </lineage>
</organism>
<comment type="caution">
    <text evidence="1">The sequence shown here is derived from an EMBL/GenBank/DDBJ whole genome shotgun (WGS) entry which is preliminary data.</text>
</comment>
<name>A0A256FQP1_9HYPH</name>
<reference evidence="1 2" key="1">
    <citation type="submission" date="2017-07" db="EMBL/GenBank/DDBJ databases">
        <title>Phylogenetic study on the rhizospheric bacterium Ochrobactrum sp. A44.</title>
        <authorList>
            <person name="Krzyzanowska D.M."/>
            <person name="Ossowicki A."/>
            <person name="Rajewska M."/>
            <person name="Maciag T."/>
            <person name="Kaczynski Z."/>
            <person name="Czerwicka M."/>
            <person name="Jafra S."/>
        </authorList>
    </citation>
    <scope>NUCLEOTIDE SEQUENCE [LARGE SCALE GENOMIC DNA]</scope>
    <source>
        <strain evidence="1 2">OgA9a</strain>
    </source>
</reference>
<dbReference type="Pfam" id="PF22752">
    <property type="entry name" value="DUF488-N3i"/>
    <property type="match status" value="1"/>
</dbReference>
<dbReference type="PANTHER" id="PTHR36849:SF1">
    <property type="entry name" value="CYTOPLASMIC PROTEIN"/>
    <property type="match status" value="1"/>
</dbReference>
<evidence type="ECO:0000313" key="1">
    <source>
        <dbReference type="EMBL" id="OYR17070.1"/>
    </source>
</evidence>
<gene>
    <name evidence="1" type="ORF">CEV33_4196</name>
</gene>
<dbReference type="AlphaFoldDB" id="A0A256FQP1"/>
<dbReference type="RefSeq" id="WP_094539182.1">
    <property type="nucleotide sequence ID" value="NZ_JBHEER010000004.1"/>
</dbReference>
<evidence type="ECO:0008006" key="3">
    <source>
        <dbReference type="Google" id="ProtNLM"/>
    </source>
</evidence>
<dbReference type="EMBL" id="NNRL01000148">
    <property type="protein sequence ID" value="OYR17070.1"/>
    <property type="molecule type" value="Genomic_DNA"/>
</dbReference>
<keyword evidence="2" id="KW-1185">Reference proteome</keyword>
<dbReference type="InterPro" id="IPR052552">
    <property type="entry name" value="YeaO-like"/>
</dbReference>
<dbReference type="OrthoDB" id="9790745at2"/>
<accession>A0A256FQP1</accession>
<dbReference type="PANTHER" id="PTHR36849">
    <property type="entry name" value="CYTOPLASMIC PROTEIN-RELATED"/>
    <property type="match status" value="1"/>
</dbReference>
<evidence type="ECO:0000313" key="2">
    <source>
        <dbReference type="Proteomes" id="UP000216478"/>
    </source>
</evidence>
<sequence length="117" mass="13619">MTTISIKRIYEAPQSDDGFRVLVDRIWPRGMTKEKAALDLWAKDIAPSSALRKWFNHDISKWSEFENRYRSELINNEAAIVELMQKAAQRHVTLLYGAKDEQHNQAVVLRDFIQSLS</sequence>
<dbReference type="Proteomes" id="UP000216478">
    <property type="component" value="Unassembled WGS sequence"/>
</dbReference>
<protein>
    <recommendedName>
        <fullName evidence="3">Uroporphyrin-III C-methyltransferase</fullName>
    </recommendedName>
</protein>
<proteinExistence type="predicted"/>